<feature type="compositionally biased region" description="Polar residues" evidence="1">
    <location>
        <begin position="243"/>
        <end position="256"/>
    </location>
</feature>
<evidence type="ECO:0000259" key="2">
    <source>
        <dbReference type="Pfam" id="PF03732"/>
    </source>
</evidence>
<dbReference type="InterPro" id="IPR005162">
    <property type="entry name" value="Retrotrans_gag_dom"/>
</dbReference>
<evidence type="ECO:0000313" key="3">
    <source>
        <dbReference type="EMBL" id="MCH89024.1"/>
    </source>
</evidence>
<organism evidence="3 4">
    <name type="scientific">Trifolium medium</name>
    <dbReference type="NCBI Taxonomy" id="97028"/>
    <lineage>
        <taxon>Eukaryota</taxon>
        <taxon>Viridiplantae</taxon>
        <taxon>Streptophyta</taxon>
        <taxon>Embryophyta</taxon>
        <taxon>Tracheophyta</taxon>
        <taxon>Spermatophyta</taxon>
        <taxon>Magnoliopsida</taxon>
        <taxon>eudicotyledons</taxon>
        <taxon>Gunneridae</taxon>
        <taxon>Pentapetalae</taxon>
        <taxon>rosids</taxon>
        <taxon>fabids</taxon>
        <taxon>Fabales</taxon>
        <taxon>Fabaceae</taxon>
        <taxon>Papilionoideae</taxon>
        <taxon>50 kb inversion clade</taxon>
        <taxon>NPAAA clade</taxon>
        <taxon>Hologalegina</taxon>
        <taxon>IRL clade</taxon>
        <taxon>Trifolieae</taxon>
        <taxon>Trifolium</taxon>
    </lineage>
</organism>
<feature type="region of interest" description="Disordered" evidence="1">
    <location>
        <begin position="243"/>
        <end position="270"/>
    </location>
</feature>
<protein>
    <recommendedName>
        <fullName evidence="2">Retrotransposon gag domain-containing protein</fullName>
    </recommendedName>
</protein>
<dbReference type="PANTHER" id="PTHR33223">
    <property type="entry name" value="CCHC-TYPE DOMAIN-CONTAINING PROTEIN"/>
    <property type="match status" value="1"/>
</dbReference>
<dbReference type="Pfam" id="PF03732">
    <property type="entry name" value="Retrotrans_gag"/>
    <property type="match status" value="1"/>
</dbReference>
<sequence length="270" mass="30617">MNDGEIANLGFQPANPVSFDIKNLVLNALKENQYSGAESQCPNLHLAHFYEVCCYTDPPNVTESDKRLRLFKFSLTGRAKDWLGTLPPNTINTWQELEVKFLARFFPIHKYLEKRQDITNFEQGNSESLYDAWERFKLCLKKCPKHKLDDHAQMQHFTQGLRAQTRMLLNVSAGGSMRNKDASEAKELIDAMAQNEYRVQTDRGAKKNSGMMELDTQNAILAQNTLMNTQMAAMLKHFASASPPQMSVDCQSGKWTSLSSSNNSHSTEIE</sequence>
<keyword evidence="4" id="KW-1185">Reference proteome</keyword>
<feature type="domain" description="Retrotransposon gag" evidence="2">
    <location>
        <begin position="69"/>
        <end position="162"/>
    </location>
</feature>
<feature type="compositionally biased region" description="Low complexity" evidence="1">
    <location>
        <begin position="257"/>
        <end position="270"/>
    </location>
</feature>
<comment type="caution">
    <text evidence="3">The sequence shown here is derived from an EMBL/GenBank/DDBJ whole genome shotgun (WGS) entry which is preliminary data.</text>
</comment>
<evidence type="ECO:0000256" key="1">
    <source>
        <dbReference type="SAM" id="MobiDB-lite"/>
    </source>
</evidence>
<accession>A0A392MRW2</accession>
<evidence type="ECO:0000313" key="4">
    <source>
        <dbReference type="Proteomes" id="UP000265520"/>
    </source>
</evidence>
<dbReference type="AlphaFoldDB" id="A0A392MRW2"/>
<dbReference type="PANTHER" id="PTHR33223:SF11">
    <property type="entry name" value="ELEMENT PROTEIN, PUTATIVE-RELATED"/>
    <property type="match status" value="1"/>
</dbReference>
<name>A0A392MRW2_9FABA</name>
<reference evidence="3 4" key="1">
    <citation type="journal article" date="2018" name="Front. Plant Sci.">
        <title>Red Clover (Trifolium pratense) and Zigzag Clover (T. medium) - A Picture of Genomic Similarities and Differences.</title>
        <authorList>
            <person name="Dluhosova J."/>
            <person name="Istvanek J."/>
            <person name="Nedelnik J."/>
            <person name="Repkova J."/>
        </authorList>
    </citation>
    <scope>NUCLEOTIDE SEQUENCE [LARGE SCALE GENOMIC DNA]</scope>
    <source>
        <strain evidence="4">cv. 10/8</strain>
        <tissue evidence="3">Leaf</tissue>
    </source>
</reference>
<dbReference type="EMBL" id="LXQA010015295">
    <property type="protein sequence ID" value="MCH89024.1"/>
    <property type="molecule type" value="Genomic_DNA"/>
</dbReference>
<proteinExistence type="predicted"/>
<dbReference type="Proteomes" id="UP000265520">
    <property type="component" value="Unassembled WGS sequence"/>
</dbReference>
<gene>
    <name evidence="3" type="ORF">A2U01_0009917</name>
</gene>